<name>A0A0B0M9V0_GOSAR</name>
<evidence type="ECO:0000313" key="1">
    <source>
        <dbReference type="EMBL" id="KHF97519.1"/>
    </source>
</evidence>
<dbReference type="Proteomes" id="UP000032142">
    <property type="component" value="Unassembled WGS sequence"/>
</dbReference>
<accession>A0A0B0M9V0</accession>
<protein>
    <submittedName>
        <fullName evidence="1">Uncharacterized protein</fullName>
    </submittedName>
</protein>
<reference evidence="2" key="1">
    <citation type="submission" date="2014-09" db="EMBL/GenBank/DDBJ databases">
        <authorList>
            <person name="Mudge J."/>
            <person name="Ramaraj T."/>
            <person name="Lindquist I.E."/>
            <person name="Bharti A.K."/>
            <person name="Sundararajan A."/>
            <person name="Cameron C.T."/>
            <person name="Woodward J.E."/>
            <person name="May G.D."/>
            <person name="Brubaker C."/>
            <person name="Broadhvest J."/>
            <person name="Wilkins T.A."/>
        </authorList>
    </citation>
    <scope>NUCLEOTIDE SEQUENCE</scope>
    <source>
        <strain evidence="2">cv. AKA8401</strain>
    </source>
</reference>
<evidence type="ECO:0000313" key="2">
    <source>
        <dbReference type="Proteomes" id="UP000032142"/>
    </source>
</evidence>
<sequence>MVGFLLNGSFCLRAAC</sequence>
<dbReference type="AlphaFoldDB" id="A0A0B0M9V0"/>
<dbReference type="EMBL" id="JRRC01009895">
    <property type="protein sequence ID" value="KHF97519.1"/>
    <property type="molecule type" value="Genomic_DNA"/>
</dbReference>
<gene>
    <name evidence="1" type="ORF">F383_36615</name>
</gene>
<keyword evidence="2" id="KW-1185">Reference proteome</keyword>
<organism evidence="1 2">
    <name type="scientific">Gossypium arboreum</name>
    <name type="common">Tree cotton</name>
    <name type="synonym">Gossypium nanking</name>
    <dbReference type="NCBI Taxonomy" id="29729"/>
    <lineage>
        <taxon>Eukaryota</taxon>
        <taxon>Viridiplantae</taxon>
        <taxon>Streptophyta</taxon>
        <taxon>Embryophyta</taxon>
        <taxon>Tracheophyta</taxon>
        <taxon>Spermatophyta</taxon>
        <taxon>Magnoliopsida</taxon>
        <taxon>eudicotyledons</taxon>
        <taxon>Gunneridae</taxon>
        <taxon>Pentapetalae</taxon>
        <taxon>rosids</taxon>
        <taxon>malvids</taxon>
        <taxon>Malvales</taxon>
        <taxon>Malvaceae</taxon>
        <taxon>Malvoideae</taxon>
        <taxon>Gossypium</taxon>
    </lineage>
</organism>
<comment type="caution">
    <text evidence="1">The sequence shown here is derived from an EMBL/GenBank/DDBJ whole genome shotgun (WGS) entry which is preliminary data.</text>
</comment>
<proteinExistence type="predicted"/>